<protein>
    <submittedName>
        <fullName evidence="2">G9296 protein</fullName>
    </submittedName>
</protein>
<reference evidence="2 3" key="1">
    <citation type="submission" date="2024-06" db="EMBL/GenBank/DDBJ databases">
        <authorList>
            <person name="Kraege A."/>
            <person name="Thomma B."/>
        </authorList>
    </citation>
    <scope>NUCLEOTIDE SEQUENCE [LARGE SCALE GENOMIC DNA]</scope>
</reference>
<evidence type="ECO:0000313" key="2">
    <source>
        <dbReference type="EMBL" id="CAL5226447.1"/>
    </source>
</evidence>
<comment type="caution">
    <text evidence="2">The sequence shown here is derived from an EMBL/GenBank/DDBJ whole genome shotgun (WGS) entry which is preliminary data.</text>
</comment>
<keyword evidence="1" id="KW-0812">Transmembrane</keyword>
<keyword evidence="1" id="KW-0472">Membrane</keyword>
<name>A0ABP1G3U3_9CHLO</name>
<evidence type="ECO:0000256" key="1">
    <source>
        <dbReference type="SAM" id="Phobius"/>
    </source>
</evidence>
<accession>A0ABP1G3U3</accession>
<dbReference type="EMBL" id="CAXHTA020000016">
    <property type="protein sequence ID" value="CAL5226447.1"/>
    <property type="molecule type" value="Genomic_DNA"/>
</dbReference>
<gene>
    <name evidence="2" type="primary">g9296</name>
    <name evidence="2" type="ORF">VP750_LOCUS8353</name>
</gene>
<proteinExistence type="predicted"/>
<evidence type="ECO:0000313" key="3">
    <source>
        <dbReference type="Proteomes" id="UP001497392"/>
    </source>
</evidence>
<keyword evidence="1" id="KW-1133">Transmembrane helix</keyword>
<sequence length="109" mass="11595">MYHMKGVIVVMVVMLAVTVLVSVVLWKIVAPRVASALAERLREDEDTKKWIASLQAQVDLQLKADAAKGQPQTTALPSVTVATTGSLATPAEAASEFFKSSIASLAEQV</sequence>
<organism evidence="2 3">
    <name type="scientific">Coccomyxa viridis</name>
    <dbReference type="NCBI Taxonomy" id="1274662"/>
    <lineage>
        <taxon>Eukaryota</taxon>
        <taxon>Viridiplantae</taxon>
        <taxon>Chlorophyta</taxon>
        <taxon>core chlorophytes</taxon>
        <taxon>Trebouxiophyceae</taxon>
        <taxon>Trebouxiophyceae incertae sedis</taxon>
        <taxon>Coccomyxaceae</taxon>
        <taxon>Coccomyxa</taxon>
    </lineage>
</organism>
<dbReference type="Proteomes" id="UP001497392">
    <property type="component" value="Unassembled WGS sequence"/>
</dbReference>
<feature type="transmembrane region" description="Helical" evidence="1">
    <location>
        <begin position="6"/>
        <end position="26"/>
    </location>
</feature>
<keyword evidence="3" id="KW-1185">Reference proteome</keyword>